<dbReference type="EMBL" id="JACGCM010001796">
    <property type="protein sequence ID" value="KAF6149415.1"/>
    <property type="molecule type" value="Genomic_DNA"/>
</dbReference>
<dbReference type="GO" id="GO:0003729">
    <property type="term" value="F:mRNA binding"/>
    <property type="evidence" value="ECO:0007669"/>
    <property type="project" value="InterPro"/>
</dbReference>
<protein>
    <submittedName>
        <fullName evidence="2">Uncharacterized protein</fullName>
    </submittedName>
</protein>
<dbReference type="GO" id="GO:0035145">
    <property type="term" value="C:exon-exon junction complex"/>
    <property type="evidence" value="ECO:0007669"/>
    <property type="project" value="InterPro"/>
</dbReference>
<name>A0A7J7M3G4_9MAGN</name>
<organism evidence="2 3">
    <name type="scientific">Kingdonia uniflora</name>
    <dbReference type="NCBI Taxonomy" id="39325"/>
    <lineage>
        <taxon>Eukaryota</taxon>
        <taxon>Viridiplantae</taxon>
        <taxon>Streptophyta</taxon>
        <taxon>Embryophyta</taxon>
        <taxon>Tracheophyta</taxon>
        <taxon>Spermatophyta</taxon>
        <taxon>Magnoliopsida</taxon>
        <taxon>Ranunculales</taxon>
        <taxon>Circaeasteraceae</taxon>
        <taxon>Kingdonia</taxon>
    </lineage>
</organism>
<dbReference type="OrthoDB" id="660348at2759"/>
<dbReference type="AlphaFoldDB" id="A0A7J7M3G4"/>
<feature type="region of interest" description="Disordered" evidence="1">
    <location>
        <begin position="21"/>
        <end position="50"/>
    </location>
</feature>
<accession>A0A7J7M3G4</accession>
<feature type="region of interest" description="Disordered" evidence="1">
    <location>
        <begin position="63"/>
        <end position="106"/>
    </location>
</feature>
<gene>
    <name evidence="2" type="ORF">GIB67_016953</name>
</gene>
<dbReference type="GO" id="GO:0006397">
    <property type="term" value="P:mRNA processing"/>
    <property type="evidence" value="ECO:0007669"/>
    <property type="project" value="InterPro"/>
</dbReference>
<feature type="compositionally biased region" description="Basic residues" evidence="1">
    <location>
        <begin position="25"/>
        <end position="35"/>
    </location>
</feature>
<dbReference type="PANTHER" id="PTHR46837:SF5">
    <property type="entry name" value="PROTEIN MLN51 HOMOLOG"/>
    <property type="match status" value="1"/>
</dbReference>
<dbReference type="Proteomes" id="UP000541444">
    <property type="component" value="Unassembled WGS sequence"/>
</dbReference>
<sequence>MWFNHIKAALIPVQFRRASMERRSSRGRYKGRGKNRGVDRGQGVDCGEGMDRGHGVDYGLGMDRGQGVDRRSGMDRGHSEVNRFGKSNEPTSKSSSTRVSSVQPSVAPARKHVFASSLNSASLPFYPSSSSNQDVPVTQKRDSRIINKTSSSYPFEEIFSSNSSGIPRGKNVSRSNSHDMNYIDDSIRPVVGKSSNLQSSCFSSVNTTQYMQSKLKSIRSS</sequence>
<evidence type="ECO:0000256" key="1">
    <source>
        <dbReference type="SAM" id="MobiDB-lite"/>
    </source>
</evidence>
<keyword evidence="3" id="KW-1185">Reference proteome</keyword>
<dbReference type="PANTHER" id="PTHR46837">
    <property type="entry name" value="PROTEIN MLN51 HOMOLOG"/>
    <property type="match status" value="1"/>
</dbReference>
<evidence type="ECO:0000313" key="2">
    <source>
        <dbReference type="EMBL" id="KAF6149415.1"/>
    </source>
</evidence>
<comment type="caution">
    <text evidence="2">The sequence shown here is derived from an EMBL/GenBank/DDBJ whole genome shotgun (WGS) entry which is preliminary data.</text>
</comment>
<feature type="compositionally biased region" description="Low complexity" evidence="1">
    <location>
        <begin position="92"/>
        <end position="106"/>
    </location>
</feature>
<feature type="compositionally biased region" description="Basic and acidic residues" evidence="1">
    <location>
        <begin position="66"/>
        <end position="83"/>
    </location>
</feature>
<evidence type="ECO:0000313" key="3">
    <source>
        <dbReference type="Proteomes" id="UP000541444"/>
    </source>
</evidence>
<reference evidence="2 3" key="1">
    <citation type="journal article" date="2020" name="IScience">
        <title>Genome Sequencing of the Endangered Kingdonia uniflora (Circaeasteraceae, Ranunculales) Reveals Potential Mechanisms of Evolutionary Specialization.</title>
        <authorList>
            <person name="Sun Y."/>
            <person name="Deng T."/>
            <person name="Zhang A."/>
            <person name="Moore M.J."/>
            <person name="Landis J.B."/>
            <person name="Lin N."/>
            <person name="Zhang H."/>
            <person name="Zhang X."/>
            <person name="Huang J."/>
            <person name="Zhang X."/>
            <person name="Sun H."/>
            <person name="Wang H."/>
        </authorList>
    </citation>
    <scope>NUCLEOTIDE SEQUENCE [LARGE SCALE GENOMIC DNA]</scope>
    <source>
        <strain evidence="2">TB1705</strain>
        <tissue evidence="2">Leaf</tissue>
    </source>
</reference>
<proteinExistence type="predicted"/>
<dbReference type="InterPro" id="IPR044796">
    <property type="entry name" value="MLN51_plant"/>
</dbReference>